<gene>
    <name evidence="3" type="ORF">MICPUCDRAFT_50897</name>
</gene>
<feature type="compositionally biased region" description="Gly residues" evidence="1">
    <location>
        <begin position="186"/>
        <end position="195"/>
    </location>
</feature>
<evidence type="ECO:0000259" key="2">
    <source>
        <dbReference type="Pfam" id="PF00501"/>
    </source>
</evidence>
<dbReference type="InterPro" id="IPR042099">
    <property type="entry name" value="ANL_N_sf"/>
</dbReference>
<dbReference type="OrthoDB" id="10253115at2759"/>
<accession>C1MJD3</accession>
<dbReference type="KEGG" id="mpp:MICPUCDRAFT_50897"/>
<dbReference type="SUPFAM" id="SSF56801">
    <property type="entry name" value="Acetyl-CoA synthetase-like"/>
    <property type="match status" value="1"/>
</dbReference>
<proteinExistence type="predicted"/>
<dbReference type="OMA" id="GAHEPIA"/>
<feature type="region of interest" description="Disordered" evidence="1">
    <location>
        <begin position="177"/>
        <end position="209"/>
    </location>
</feature>
<reference evidence="3 4" key="1">
    <citation type="journal article" date="2009" name="Science">
        <title>Green evolution and dynamic adaptations revealed by genomes of the marine picoeukaryotes Micromonas.</title>
        <authorList>
            <person name="Worden A.Z."/>
            <person name="Lee J.H."/>
            <person name="Mock T."/>
            <person name="Rouze P."/>
            <person name="Simmons M.P."/>
            <person name="Aerts A.L."/>
            <person name="Allen A.E."/>
            <person name="Cuvelier M.L."/>
            <person name="Derelle E."/>
            <person name="Everett M.V."/>
            <person name="Foulon E."/>
            <person name="Grimwood J."/>
            <person name="Gundlach H."/>
            <person name="Henrissat B."/>
            <person name="Napoli C."/>
            <person name="McDonald S.M."/>
            <person name="Parker M.S."/>
            <person name="Rombauts S."/>
            <person name="Salamov A."/>
            <person name="Von Dassow P."/>
            <person name="Badger J.H."/>
            <person name="Coutinho P.M."/>
            <person name="Demir E."/>
            <person name="Dubchak I."/>
            <person name="Gentemann C."/>
            <person name="Eikrem W."/>
            <person name="Gready J.E."/>
            <person name="John U."/>
            <person name="Lanier W."/>
            <person name="Lindquist E.A."/>
            <person name="Lucas S."/>
            <person name="Mayer K.F."/>
            <person name="Moreau H."/>
            <person name="Not F."/>
            <person name="Otillar R."/>
            <person name="Panaud O."/>
            <person name="Pangilinan J."/>
            <person name="Paulsen I."/>
            <person name="Piegu B."/>
            <person name="Poliakov A."/>
            <person name="Robbens S."/>
            <person name="Schmutz J."/>
            <person name="Toulza E."/>
            <person name="Wyss T."/>
            <person name="Zelensky A."/>
            <person name="Zhou K."/>
            <person name="Armbrust E.V."/>
            <person name="Bhattacharya D."/>
            <person name="Goodenough U.W."/>
            <person name="Van de Peer Y."/>
            <person name="Grigoriev I.V."/>
        </authorList>
    </citation>
    <scope>NUCLEOTIDE SEQUENCE [LARGE SCALE GENOMIC DNA]</scope>
    <source>
        <strain evidence="3 4">CCMP1545</strain>
    </source>
</reference>
<dbReference type="eggNOG" id="ENOG502S5MX">
    <property type="taxonomic scope" value="Eukaryota"/>
</dbReference>
<sequence length="353" mass="35340">MTLLRAAALALARRGLSSSSSSSSAAAAAAPARAADLLASRAADATDAIALIEPSTSTRWSYGELNDRALAFARGLDEMGYVPGAKLGVRLDNCNELLVAMLGASARGIDVETAKTMDALARDVRCRGTLVHHLDAAAAGAMPGAHEPIAIRGGAVSDPIVHWDIMIDAFRGWDAPMPPVREREGGGGGGGGSGGDGDDGRTTSSSFFFNAPGKPTREAALLAHGVAAADALSMTRDDRVCVAVPLSHAMGFGFGVLAAMRVGAAVVLPSPAGGGDAISAAMVSERCTLMLADSHATRALPGDAGGATTAPKGWDAFRGGLTKVGSGDGVGDAPSVRCFGVALTAVGKAPQPA</sequence>
<organism evidence="4">
    <name type="scientific">Micromonas pusilla (strain CCMP1545)</name>
    <name type="common">Picoplanktonic green alga</name>
    <dbReference type="NCBI Taxonomy" id="564608"/>
    <lineage>
        <taxon>Eukaryota</taxon>
        <taxon>Viridiplantae</taxon>
        <taxon>Chlorophyta</taxon>
        <taxon>Mamiellophyceae</taxon>
        <taxon>Mamiellales</taxon>
        <taxon>Mamiellaceae</taxon>
        <taxon>Micromonas</taxon>
    </lineage>
</organism>
<dbReference type="EMBL" id="GG663735">
    <property type="protein sequence ID" value="EEH60546.1"/>
    <property type="molecule type" value="Genomic_DNA"/>
</dbReference>
<name>C1MJD3_MICPC</name>
<feature type="domain" description="AMP-dependent synthetase/ligase" evidence="2">
    <location>
        <begin position="40"/>
        <end position="108"/>
    </location>
</feature>
<dbReference type="GeneID" id="9680249"/>
<evidence type="ECO:0000313" key="4">
    <source>
        <dbReference type="Proteomes" id="UP000001876"/>
    </source>
</evidence>
<dbReference type="AlphaFoldDB" id="C1MJD3"/>
<dbReference type="Pfam" id="PF00501">
    <property type="entry name" value="AMP-binding"/>
    <property type="match status" value="1"/>
</dbReference>
<evidence type="ECO:0000313" key="3">
    <source>
        <dbReference type="EMBL" id="EEH60546.1"/>
    </source>
</evidence>
<protein>
    <submittedName>
        <fullName evidence="3">Predicted protein</fullName>
    </submittedName>
</protein>
<keyword evidence="4" id="KW-1185">Reference proteome</keyword>
<dbReference type="Gene3D" id="3.40.50.12780">
    <property type="entry name" value="N-terminal domain of ligase-like"/>
    <property type="match status" value="2"/>
</dbReference>
<dbReference type="RefSeq" id="XP_003055294.1">
    <property type="nucleotide sequence ID" value="XM_003055248.1"/>
</dbReference>
<dbReference type="InterPro" id="IPR000873">
    <property type="entry name" value="AMP-dep_synth/lig_dom"/>
</dbReference>
<evidence type="ECO:0000256" key="1">
    <source>
        <dbReference type="SAM" id="MobiDB-lite"/>
    </source>
</evidence>
<dbReference type="Proteomes" id="UP000001876">
    <property type="component" value="Unassembled WGS sequence"/>
</dbReference>